<dbReference type="InterPro" id="IPR025657">
    <property type="entry name" value="RadC_JAB"/>
</dbReference>
<dbReference type="Proteomes" id="UP000306420">
    <property type="component" value="Unassembled WGS sequence"/>
</dbReference>
<comment type="caution">
    <text evidence="8">The sequence shown here is derived from an EMBL/GenBank/DDBJ whole genome shotgun (WGS) entry which is preliminary data.</text>
</comment>
<dbReference type="InterPro" id="IPR001405">
    <property type="entry name" value="UPF0758"/>
</dbReference>
<evidence type="ECO:0000313" key="9">
    <source>
        <dbReference type="Proteomes" id="UP000306420"/>
    </source>
</evidence>
<dbReference type="Gene3D" id="1.10.150.20">
    <property type="entry name" value="5' to 3' exonuclease, C-terminal subdomain"/>
    <property type="match status" value="1"/>
</dbReference>
<dbReference type="Pfam" id="PF04002">
    <property type="entry name" value="RadC"/>
    <property type="match status" value="1"/>
</dbReference>
<evidence type="ECO:0000256" key="2">
    <source>
        <dbReference type="ARBA" id="ARBA00022670"/>
    </source>
</evidence>
<dbReference type="NCBIfam" id="TIGR00608">
    <property type="entry name" value="radc"/>
    <property type="match status" value="1"/>
</dbReference>
<dbReference type="GO" id="GO:0046872">
    <property type="term" value="F:metal ion binding"/>
    <property type="evidence" value="ECO:0007669"/>
    <property type="project" value="UniProtKB-KW"/>
</dbReference>
<keyword evidence="6" id="KW-0482">Metalloprotease</keyword>
<accession>A0A5R9EIZ4</accession>
<dbReference type="Pfam" id="PF20582">
    <property type="entry name" value="UPF0758_N"/>
    <property type="match status" value="1"/>
</dbReference>
<dbReference type="Gene3D" id="3.40.140.10">
    <property type="entry name" value="Cytidine Deaminase, domain 2"/>
    <property type="match status" value="1"/>
</dbReference>
<evidence type="ECO:0000313" key="8">
    <source>
        <dbReference type="EMBL" id="TLQ49331.1"/>
    </source>
</evidence>
<dbReference type="PROSITE" id="PS01302">
    <property type="entry name" value="UPF0758"/>
    <property type="match status" value="1"/>
</dbReference>
<dbReference type="NCBIfam" id="NF000642">
    <property type="entry name" value="PRK00024.1"/>
    <property type="match status" value="1"/>
</dbReference>
<organism evidence="8 9">
    <name type="scientific">Ruoffia tabacinasalis</name>
    <dbReference type="NCBI Taxonomy" id="87458"/>
    <lineage>
        <taxon>Bacteria</taxon>
        <taxon>Bacillati</taxon>
        <taxon>Bacillota</taxon>
        <taxon>Bacilli</taxon>
        <taxon>Lactobacillales</taxon>
        <taxon>Aerococcaceae</taxon>
        <taxon>Ruoffia</taxon>
    </lineage>
</organism>
<evidence type="ECO:0000256" key="7">
    <source>
        <dbReference type="RuleBase" id="RU003797"/>
    </source>
</evidence>
<evidence type="ECO:0000256" key="5">
    <source>
        <dbReference type="ARBA" id="ARBA00022833"/>
    </source>
</evidence>
<proteinExistence type="inferred from homology"/>
<reference evidence="8 9" key="1">
    <citation type="submission" date="2019-05" db="EMBL/GenBank/DDBJ databases">
        <title>The metagenome of a microbial culture collection derived from dairy environment covers the genomic content of the human microbiome.</title>
        <authorList>
            <person name="Roder T."/>
            <person name="Wuthrich D."/>
            <person name="Sattari Z."/>
            <person name="Von Ah U."/>
            <person name="Bar C."/>
            <person name="Ronchi F."/>
            <person name="Macpherson A.J."/>
            <person name="Ganal-Vonarburg S.C."/>
            <person name="Bruggmann R."/>
            <person name="Vergeres G."/>
        </authorList>
    </citation>
    <scope>NUCLEOTIDE SEQUENCE [LARGE SCALE GENOMIC DNA]</scope>
    <source>
        <strain evidence="8 9">FAM 24227</strain>
    </source>
</reference>
<dbReference type="GO" id="GO:0008237">
    <property type="term" value="F:metallopeptidase activity"/>
    <property type="evidence" value="ECO:0007669"/>
    <property type="project" value="UniProtKB-KW"/>
</dbReference>
<evidence type="ECO:0000256" key="6">
    <source>
        <dbReference type="ARBA" id="ARBA00023049"/>
    </source>
</evidence>
<dbReference type="OrthoDB" id="9804482at2"/>
<dbReference type="PANTHER" id="PTHR30471:SF3">
    <property type="entry name" value="UPF0758 PROTEIN YEES-RELATED"/>
    <property type="match status" value="1"/>
</dbReference>
<dbReference type="InterPro" id="IPR020891">
    <property type="entry name" value="UPF0758_CS"/>
</dbReference>
<sequence length="231" mass="26139">MNISKSFIREVPKDLQPRERLLTYGEKALSDQELLAILFRTGTREENVLNLALRFIDHFQNLNELKHSSIEEFQQVKGVGPVKAIELKAAIELGYRIATSAVPKYGHIVSTKSAGEWLITEMADLHQEHLVVLFLNTKNEIIKKQTIFIGSVNSSVAHPREIFKEAVKYPTARIIIAHNHPSGDTQPSPADLHFTRRMIACGELMGINVLDHLIIGQHEYLSIHETTNLFD</sequence>
<comment type="similarity">
    <text evidence="1 7">Belongs to the UPF0758 family.</text>
</comment>
<dbReference type="InterPro" id="IPR046778">
    <property type="entry name" value="UPF0758_N"/>
</dbReference>
<dbReference type="PANTHER" id="PTHR30471">
    <property type="entry name" value="DNA REPAIR PROTEIN RADC"/>
    <property type="match status" value="1"/>
</dbReference>
<dbReference type="CDD" id="cd08071">
    <property type="entry name" value="MPN_DUF2466"/>
    <property type="match status" value="1"/>
</dbReference>
<protein>
    <submittedName>
        <fullName evidence="8">JAB domain-containing protein</fullName>
    </submittedName>
</protein>
<keyword evidence="4" id="KW-0378">Hydrolase</keyword>
<dbReference type="AlphaFoldDB" id="A0A5R9EIZ4"/>
<keyword evidence="2" id="KW-0645">Protease</keyword>
<gene>
    <name evidence="8" type="ORF">FEZ33_01480</name>
</gene>
<evidence type="ECO:0000256" key="1">
    <source>
        <dbReference type="ARBA" id="ARBA00010243"/>
    </source>
</evidence>
<dbReference type="RefSeq" id="WP_138403613.1">
    <property type="nucleotide sequence ID" value="NZ_VBSP01000002.1"/>
</dbReference>
<evidence type="ECO:0000256" key="3">
    <source>
        <dbReference type="ARBA" id="ARBA00022723"/>
    </source>
</evidence>
<dbReference type="SUPFAM" id="SSF47781">
    <property type="entry name" value="RuvA domain 2-like"/>
    <property type="match status" value="1"/>
</dbReference>
<evidence type="ECO:0000256" key="4">
    <source>
        <dbReference type="ARBA" id="ARBA00022801"/>
    </source>
</evidence>
<keyword evidence="5" id="KW-0862">Zinc</keyword>
<dbReference type="GO" id="GO:0006508">
    <property type="term" value="P:proteolysis"/>
    <property type="evidence" value="ECO:0007669"/>
    <property type="project" value="UniProtKB-KW"/>
</dbReference>
<dbReference type="PROSITE" id="PS50249">
    <property type="entry name" value="MPN"/>
    <property type="match status" value="1"/>
</dbReference>
<name>A0A5R9EIZ4_9LACT</name>
<dbReference type="EMBL" id="VBSP01000002">
    <property type="protein sequence ID" value="TLQ49331.1"/>
    <property type="molecule type" value="Genomic_DNA"/>
</dbReference>
<dbReference type="SUPFAM" id="SSF102712">
    <property type="entry name" value="JAB1/MPN domain"/>
    <property type="match status" value="1"/>
</dbReference>
<dbReference type="InterPro" id="IPR037518">
    <property type="entry name" value="MPN"/>
</dbReference>
<dbReference type="InterPro" id="IPR010994">
    <property type="entry name" value="RuvA_2-like"/>
</dbReference>
<keyword evidence="3" id="KW-0479">Metal-binding</keyword>